<keyword evidence="5" id="KW-0029">Amino-acid transport</keyword>
<feature type="transmembrane region" description="Helical" evidence="9">
    <location>
        <begin position="62"/>
        <end position="80"/>
    </location>
</feature>
<feature type="transmembrane region" description="Helical" evidence="9">
    <location>
        <begin position="223"/>
        <end position="249"/>
    </location>
</feature>
<dbReference type="PANTHER" id="PTHR11795">
    <property type="entry name" value="BRANCHED-CHAIN AMINO ACID TRANSPORT SYSTEM PERMEASE PROTEIN LIVH"/>
    <property type="match status" value="1"/>
</dbReference>
<name>A0A1G6TB34_9RHOB</name>
<protein>
    <submittedName>
        <fullName evidence="10">Branched-chain amino acid transport system permease protein</fullName>
    </submittedName>
</protein>
<keyword evidence="3" id="KW-1003">Cell membrane</keyword>
<evidence type="ECO:0000256" key="6">
    <source>
        <dbReference type="ARBA" id="ARBA00022989"/>
    </source>
</evidence>
<comment type="subcellular location">
    <subcellularLocation>
        <location evidence="1">Cell membrane</location>
        <topology evidence="1">Multi-pass membrane protein</topology>
    </subcellularLocation>
</comment>
<dbReference type="InterPro" id="IPR052157">
    <property type="entry name" value="BCAA_transport_permease"/>
</dbReference>
<dbReference type="RefSeq" id="WP_176827923.1">
    <property type="nucleotide sequence ID" value="NZ_FMZV01000006.1"/>
</dbReference>
<keyword evidence="4 9" id="KW-0812">Transmembrane</keyword>
<proteinExistence type="inferred from homology"/>
<keyword evidence="7 9" id="KW-0472">Membrane</keyword>
<dbReference type="CDD" id="cd06582">
    <property type="entry name" value="TM_PBP1_LivH_like"/>
    <property type="match status" value="1"/>
</dbReference>
<evidence type="ECO:0000313" key="11">
    <source>
        <dbReference type="Proteomes" id="UP000199628"/>
    </source>
</evidence>
<evidence type="ECO:0000256" key="1">
    <source>
        <dbReference type="ARBA" id="ARBA00004651"/>
    </source>
</evidence>
<dbReference type="GO" id="GO:0005886">
    <property type="term" value="C:plasma membrane"/>
    <property type="evidence" value="ECO:0007669"/>
    <property type="project" value="UniProtKB-SubCell"/>
</dbReference>
<dbReference type="Pfam" id="PF02653">
    <property type="entry name" value="BPD_transp_2"/>
    <property type="match status" value="1"/>
</dbReference>
<dbReference type="AlphaFoldDB" id="A0A1G6TB34"/>
<gene>
    <name evidence="10" type="ORF">SAMN04488239_10655</name>
</gene>
<feature type="transmembrane region" description="Helical" evidence="9">
    <location>
        <begin position="269"/>
        <end position="286"/>
    </location>
</feature>
<reference evidence="11" key="1">
    <citation type="submission" date="2016-10" db="EMBL/GenBank/DDBJ databases">
        <authorList>
            <person name="Varghese N."/>
            <person name="Submissions S."/>
        </authorList>
    </citation>
    <scope>NUCLEOTIDE SEQUENCE [LARGE SCALE GENOMIC DNA]</scope>
    <source>
        <strain evidence="11">CGMCC 1.9108</strain>
    </source>
</reference>
<keyword evidence="11" id="KW-1185">Reference proteome</keyword>
<keyword evidence="2" id="KW-0813">Transport</keyword>
<evidence type="ECO:0000256" key="5">
    <source>
        <dbReference type="ARBA" id="ARBA00022970"/>
    </source>
</evidence>
<feature type="transmembrane region" description="Helical" evidence="9">
    <location>
        <begin position="142"/>
        <end position="160"/>
    </location>
</feature>
<evidence type="ECO:0000256" key="4">
    <source>
        <dbReference type="ARBA" id="ARBA00022692"/>
    </source>
</evidence>
<comment type="similarity">
    <text evidence="8">Belongs to the binding-protein-dependent transport system permease family. LivHM subfamily.</text>
</comment>
<evidence type="ECO:0000256" key="8">
    <source>
        <dbReference type="ARBA" id="ARBA00037998"/>
    </source>
</evidence>
<dbReference type="Proteomes" id="UP000199628">
    <property type="component" value="Unassembled WGS sequence"/>
</dbReference>
<accession>A0A1G6TB34</accession>
<feature type="transmembrane region" description="Helical" evidence="9">
    <location>
        <begin position="12"/>
        <end position="31"/>
    </location>
</feature>
<feature type="transmembrane region" description="Helical" evidence="9">
    <location>
        <begin position="189"/>
        <end position="211"/>
    </location>
</feature>
<keyword evidence="6 9" id="KW-1133">Transmembrane helix</keyword>
<feature type="transmembrane region" description="Helical" evidence="9">
    <location>
        <begin position="38"/>
        <end position="56"/>
    </location>
</feature>
<dbReference type="GO" id="GO:0022857">
    <property type="term" value="F:transmembrane transporter activity"/>
    <property type="evidence" value="ECO:0007669"/>
    <property type="project" value="InterPro"/>
</dbReference>
<dbReference type="GO" id="GO:0006865">
    <property type="term" value="P:amino acid transport"/>
    <property type="evidence" value="ECO:0007669"/>
    <property type="project" value="UniProtKB-KW"/>
</dbReference>
<evidence type="ECO:0000313" key="10">
    <source>
        <dbReference type="EMBL" id="SDD26342.1"/>
    </source>
</evidence>
<dbReference type="PANTHER" id="PTHR11795:SF450">
    <property type="entry name" value="ABC TRANSPORTER PERMEASE PROTEIN"/>
    <property type="match status" value="1"/>
</dbReference>
<sequence>MLLDLVQNTVDGLAVGAAYGLLALGFTLIFGVMRRLNIAFGPSIMIGIFAGAWLHAEWSVGMVPVFLAVLAGAVITAAYVERISFAAIRGDAALASMASSFAIWMQLEEAVARVFPGRTYGFPTFDGMPMIEIGPVLLRPEYLVMLVTAAALVAALQWGLAHTRFGLELRTLADRPEAARVSGVNVARVAFLTFLLAAAIGGIAGFLIAAADGQITPKIGLWATIKGLIAMVIGGLGSLRGALIGGLVLGVVEANAQWFLGAAGREMTTYALLFLALVLLPAGLAGRTEAGARAEAERRL</sequence>
<organism evidence="10 11">
    <name type="scientific">Ruegeria marina</name>
    <dbReference type="NCBI Taxonomy" id="639004"/>
    <lineage>
        <taxon>Bacteria</taxon>
        <taxon>Pseudomonadati</taxon>
        <taxon>Pseudomonadota</taxon>
        <taxon>Alphaproteobacteria</taxon>
        <taxon>Rhodobacterales</taxon>
        <taxon>Roseobacteraceae</taxon>
        <taxon>Ruegeria</taxon>
    </lineage>
</organism>
<evidence type="ECO:0000256" key="9">
    <source>
        <dbReference type="SAM" id="Phobius"/>
    </source>
</evidence>
<dbReference type="InterPro" id="IPR001851">
    <property type="entry name" value="ABC_transp_permease"/>
</dbReference>
<dbReference type="EMBL" id="FMZV01000006">
    <property type="protein sequence ID" value="SDD26342.1"/>
    <property type="molecule type" value="Genomic_DNA"/>
</dbReference>
<evidence type="ECO:0000256" key="2">
    <source>
        <dbReference type="ARBA" id="ARBA00022448"/>
    </source>
</evidence>
<dbReference type="STRING" id="639004.SAMN04488239_10655"/>
<evidence type="ECO:0000256" key="7">
    <source>
        <dbReference type="ARBA" id="ARBA00023136"/>
    </source>
</evidence>
<evidence type="ECO:0000256" key="3">
    <source>
        <dbReference type="ARBA" id="ARBA00022475"/>
    </source>
</evidence>